<keyword evidence="2" id="KW-1133">Transmembrane helix</keyword>
<evidence type="ECO:0000313" key="4">
    <source>
        <dbReference type="EMBL" id="XDQ32324.1"/>
    </source>
</evidence>
<feature type="compositionally biased region" description="Acidic residues" evidence="1">
    <location>
        <begin position="65"/>
        <end position="76"/>
    </location>
</feature>
<dbReference type="Gene3D" id="1.10.101.10">
    <property type="entry name" value="PGBD-like superfamily/PGBD"/>
    <property type="match status" value="1"/>
</dbReference>
<feature type="compositionally biased region" description="Low complexity" evidence="1">
    <location>
        <begin position="219"/>
        <end position="233"/>
    </location>
</feature>
<dbReference type="SUPFAM" id="SSF47090">
    <property type="entry name" value="PGBD-like"/>
    <property type="match status" value="1"/>
</dbReference>
<keyword evidence="2" id="KW-0812">Transmembrane</keyword>
<dbReference type="Pfam" id="PF01471">
    <property type="entry name" value="PG_binding_1"/>
    <property type="match status" value="1"/>
</dbReference>
<accession>A0AB39PPK9</accession>
<dbReference type="AlphaFoldDB" id="A0AB39PPK9"/>
<evidence type="ECO:0000259" key="3">
    <source>
        <dbReference type="Pfam" id="PF01471"/>
    </source>
</evidence>
<feature type="region of interest" description="Disordered" evidence="1">
    <location>
        <begin position="1"/>
        <end position="119"/>
    </location>
</feature>
<protein>
    <submittedName>
        <fullName evidence="4">Peptidoglycan-binding protein</fullName>
    </submittedName>
</protein>
<feature type="compositionally biased region" description="Low complexity" evidence="1">
    <location>
        <begin position="78"/>
        <end position="90"/>
    </location>
</feature>
<feature type="domain" description="Peptidoglycan binding-like" evidence="3">
    <location>
        <begin position="245"/>
        <end position="303"/>
    </location>
</feature>
<proteinExistence type="predicted"/>
<dbReference type="InterPro" id="IPR002477">
    <property type="entry name" value="Peptidoglycan-bd-like"/>
</dbReference>
<feature type="compositionally biased region" description="Low complexity" evidence="1">
    <location>
        <begin position="180"/>
        <end position="193"/>
    </location>
</feature>
<feature type="region of interest" description="Disordered" evidence="1">
    <location>
        <begin position="142"/>
        <end position="246"/>
    </location>
</feature>
<dbReference type="InterPro" id="IPR036365">
    <property type="entry name" value="PGBD-like_sf"/>
</dbReference>
<dbReference type="EMBL" id="CP163439">
    <property type="protein sequence ID" value="XDQ32324.1"/>
    <property type="molecule type" value="Genomic_DNA"/>
</dbReference>
<reference evidence="4" key="1">
    <citation type="submission" date="2024-07" db="EMBL/GenBank/DDBJ databases">
        <authorList>
            <person name="Yu S.T."/>
        </authorList>
    </citation>
    <scope>NUCLEOTIDE SEQUENCE</scope>
    <source>
        <strain evidence="4">R28</strain>
    </source>
</reference>
<dbReference type="InterPro" id="IPR036366">
    <property type="entry name" value="PGBDSf"/>
</dbReference>
<feature type="compositionally biased region" description="Polar residues" evidence="1">
    <location>
        <begin position="166"/>
        <end position="179"/>
    </location>
</feature>
<sequence>MSEPNRPVCPECGTPRATDGTPACSCGRLASDARRETRTAEAAAAEDFDPVRIRPFVELGGGSGEDGDPDDRDPDDPPTISSTATPAADPGLCEASQLCEDERQPADAQTPAGTRRGRRTLVITGAGAALAVLLTGAFVSGLFTYDSPSRDGSPPDGVRAPLPDGSTPQDNSPGEQSNGTSSAAASASPTVSPSTPPTDGSDDPNHPSTTPTGAPPGPGTTASASPTTAPSAPQDAAPVLRLGDQGPEVTELQLRLRQIGHYGGDIDGDYDREVESAVRTYQLTRVILGDESGVYGTATRKSLEAETSEP</sequence>
<keyword evidence="2" id="KW-0472">Membrane</keyword>
<organism evidence="4">
    <name type="scientific">Streptomyces sp. R28</name>
    <dbReference type="NCBI Taxonomy" id="3238628"/>
    <lineage>
        <taxon>Bacteria</taxon>
        <taxon>Bacillati</taxon>
        <taxon>Actinomycetota</taxon>
        <taxon>Actinomycetes</taxon>
        <taxon>Kitasatosporales</taxon>
        <taxon>Streptomycetaceae</taxon>
        <taxon>Streptomyces</taxon>
    </lineage>
</organism>
<evidence type="ECO:0000256" key="2">
    <source>
        <dbReference type="SAM" id="Phobius"/>
    </source>
</evidence>
<dbReference type="RefSeq" id="WP_369166828.1">
    <property type="nucleotide sequence ID" value="NZ_CP163439.1"/>
</dbReference>
<feature type="transmembrane region" description="Helical" evidence="2">
    <location>
        <begin position="121"/>
        <end position="145"/>
    </location>
</feature>
<name>A0AB39PPK9_9ACTN</name>
<evidence type="ECO:0000256" key="1">
    <source>
        <dbReference type="SAM" id="MobiDB-lite"/>
    </source>
</evidence>
<gene>
    <name evidence="4" type="ORF">AB5J49_02560</name>
</gene>